<dbReference type="OrthoDB" id="28812at10239"/>
<dbReference type="RefSeq" id="YP_009284645.1">
    <property type="nucleotide sequence ID" value="NC_031050.1"/>
</dbReference>
<dbReference type="Proteomes" id="UP000202254">
    <property type="component" value="Segment"/>
</dbReference>
<dbReference type="KEGG" id="vg:29079451"/>
<name>A0A192Y8B1_9CAUD</name>
<evidence type="ECO:0000313" key="2">
    <source>
        <dbReference type="Proteomes" id="UP000202254"/>
    </source>
</evidence>
<dbReference type="GeneID" id="29079451"/>
<keyword evidence="2" id="KW-1185">Reference proteome</keyword>
<organism evidence="1 2">
    <name type="scientific">Escherichia phage vB_EcoS_NBD2</name>
    <dbReference type="NCBI Taxonomy" id="1852563"/>
    <lineage>
        <taxon>Viruses</taxon>
        <taxon>Duplodnaviria</taxon>
        <taxon>Heunggongvirae</taxon>
        <taxon>Uroviricota</taxon>
        <taxon>Caudoviricetes</taxon>
        <taxon>Drexlerviridae</taxon>
        <taxon>Vilniusvirus</taxon>
        <taxon>Vilniusvirus NBD2</taxon>
    </lineage>
</organism>
<dbReference type="EMBL" id="KX130668">
    <property type="protein sequence ID" value="ANM45863.1"/>
    <property type="molecule type" value="Genomic_DNA"/>
</dbReference>
<accession>A0A192Y8B1</accession>
<proteinExistence type="predicted"/>
<protein>
    <submittedName>
        <fullName evidence="1">Uncharacterized protein</fullName>
    </submittedName>
</protein>
<evidence type="ECO:0000313" key="1">
    <source>
        <dbReference type="EMBL" id="ANM45863.1"/>
    </source>
</evidence>
<sequence>MKNNPLVMIVRTTNRVEPDALTLKECGFKVGDVVEIDGYYRDGTASTHAIREGLGIRVGDNISLESDEFVIVEGSL</sequence>
<reference evidence="1 2" key="1">
    <citation type="submission" date="2016-04" db="EMBL/GenBank/DDBJ databases">
        <title>Complete Genome of E. coli phage vB_EcoS_NBD2.</title>
        <authorList>
            <person name="Truncaite L."/>
            <person name="Kaliniene L."/>
            <person name="Zajanckauskaite A."/>
            <person name="Meskys R."/>
        </authorList>
    </citation>
    <scope>NUCLEOTIDE SEQUENCE [LARGE SCALE GENOMIC DNA]</scope>
</reference>
<gene>
    <name evidence="1" type="ORF">NBD2_21</name>
</gene>